<comment type="pathway">
    <text evidence="4 11">Purine metabolism; AMP biosynthesis via salvage pathway; AMP from adenine: step 1/1.</text>
</comment>
<gene>
    <name evidence="11" type="primary">apt</name>
    <name evidence="13" type="ORF">I6H58_02545</name>
</gene>
<evidence type="ECO:0000256" key="6">
    <source>
        <dbReference type="ARBA" id="ARBA00011893"/>
    </source>
</evidence>
<comment type="subunit">
    <text evidence="11">Homodimer.</text>
</comment>
<dbReference type="Pfam" id="PF00156">
    <property type="entry name" value="Pribosyltran"/>
    <property type="match status" value="1"/>
</dbReference>
<dbReference type="PANTHER" id="PTHR32315">
    <property type="entry name" value="ADENINE PHOSPHORIBOSYLTRANSFERASE"/>
    <property type="match status" value="1"/>
</dbReference>
<evidence type="ECO:0000313" key="13">
    <source>
        <dbReference type="EMBL" id="QQC59867.1"/>
    </source>
</evidence>
<dbReference type="Gene3D" id="3.40.50.2020">
    <property type="match status" value="1"/>
</dbReference>
<keyword evidence="7 11" id="KW-0963">Cytoplasm</keyword>
<comment type="catalytic activity">
    <reaction evidence="1 11">
        <text>AMP + diphosphate = 5-phospho-alpha-D-ribose 1-diphosphate + adenine</text>
        <dbReference type="Rhea" id="RHEA:16609"/>
        <dbReference type="ChEBI" id="CHEBI:16708"/>
        <dbReference type="ChEBI" id="CHEBI:33019"/>
        <dbReference type="ChEBI" id="CHEBI:58017"/>
        <dbReference type="ChEBI" id="CHEBI:456215"/>
        <dbReference type="EC" id="2.4.2.7"/>
    </reaction>
</comment>
<comment type="similarity">
    <text evidence="5 11">Belongs to the purine/pyrimidine phosphoribosyltransferase family.</text>
</comment>
<keyword evidence="9 11" id="KW-0808">Transferase</keyword>
<dbReference type="AlphaFoldDB" id="A0A7T4T4P1"/>
<dbReference type="HAMAP" id="MF_00004">
    <property type="entry name" value="Aden_phosphoribosyltr"/>
    <property type="match status" value="1"/>
</dbReference>
<comment type="function">
    <text evidence="2 11">Catalyzes a salvage reaction resulting in the formation of AMP, that is energically less costly than de novo synthesis.</text>
</comment>
<keyword evidence="10 11" id="KW-0660">Purine salvage</keyword>
<evidence type="ECO:0000256" key="11">
    <source>
        <dbReference type="HAMAP-Rule" id="MF_00004"/>
    </source>
</evidence>
<dbReference type="NCBIfam" id="NF002636">
    <property type="entry name" value="PRK02304.1-5"/>
    <property type="match status" value="1"/>
</dbReference>
<organism evidence="13 14">
    <name type="scientific">Rothia kristinae</name>
    <dbReference type="NCBI Taxonomy" id="37923"/>
    <lineage>
        <taxon>Bacteria</taxon>
        <taxon>Bacillati</taxon>
        <taxon>Actinomycetota</taxon>
        <taxon>Actinomycetes</taxon>
        <taxon>Micrococcales</taxon>
        <taxon>Micrococcaceae</taxon>
        <taxon>Rothia</taxon>
    </lineage>
</organism>
<dbReference type="GO" id="GO:0003999">
    <property type="term" value="F:adenine phosphoribosyltransferase activity"/>
    <property type="evidence" value="ECO:0007669"/>
    <property type="project" value="UniProtKB-UniRule"/>
</dbReference>
<evidence type="ECO:0000256" key="9">
    <source>
        <dbReference type="ARBA" id="ARBA00022679"/>
    </source>
</evidence>
<evidence type="ECO:0000313" key="14">
    <source>
        <dbReference type="Proteomes" id="UP000595221"/>
    </source>
</evidence>
<dbReference type="FunFam" id="3.40.50.2020:FF:000021">
    <property type="entry name" value="Adenine phosphoribosyltransferase"/>
    <property type="match status" value="1"/>
</dbReference>
<comment type="subcellular location">
    <subcellularLocation>
        <location evidence="3 11">Cytoplasm</location>
    </subcellularLocation>
</comment>
<dbReference type="EMBL" id="CP066078">
    <property type="protein sequence ID" value="QQC59867.1"/>
    <property type="molecule type" value="Genomic_DNA"/>
</dbReference>
<protein>
    <recommendedName>
        <fullName evidence="6 11">Adenine phosphoribosyltransferase</fullName>
        <shortName evidence="11">APRT</shortName>
        <ecNumber evidence="6 11">2.4.2.7</ecNumber>
    </recommendedName>
</protein>
<evidence type="ECO:0000256" key="10">
    <source>
        <dbReference type="ARBA" id="ARBA00022726"/>
    </source>
</evidence>
<dbReference type="SUPFAM" id="SSF53271">
    <property type="entry name" value="PRTase-like"/>
    <property type="match status" value="1"/>
</dbReference>
<evidence type="ECO:0000256" key="3">
    <source>
        <dbReference type="ARBA" id="ARBA00004496"/>
    </source>
</evidence>
<keyword evidence="8 11" id="KW-0328">Glycosyltransferase</keyword>
<feature type="domain" description="Phosphoribosyltransferase" evidence="12">
    <location>
        <begin position="66"/>
        <end position="169"/>
    </location>
</feature>
<dbReference type="GO" id="GO:0006166">
    <property type="term" value="P:purine ribonucleoside salvage"/>
    <property type="evidence" value="ECO:0007669"/>
    <property type="project" value="UniProtKB-KW"/>
</dbReference>
<evidence type="ECO:0000259" key="12">
    <source>
        <dbReference type="Pfam" id="PF00156"/>
    </source>
</evidence>
<evidence type="ECO:0000256" key="5">
    <source>
        <dbReference type="ARBA" id="ARBA00008391"/>
    </source>
</evidence>
<dbReference type="PANTHER" id="PTHR32315:SF3">
    <property type="entry name" value="ADENINE PHOSPHORIBOSYLTRANSFERASE"/>
    <property type="match status" value="1"/>
</dbReference>
<dbReference type="InterPro" id="IPR050054">
    <property type="entry name" value="UPRTase/APRTase"/>
</dbReference>
<dbReference type="GO" id="GO:0002055">
    <property type="term" value="F:adenine binding"/>
    <property type="evidence" value="ECO:0007669"/>
    <property type="project" value="TreeGrafter"/>
</dbReference>
<dbReference type="InterPro" id="IPR005764">
    <property type="entry name" value="Ade_phspho_trans"/>
</dbReference>
<evidence type="ECO:0000256" key="2">
    <source>
        <dbReference type="ARBA" id="ARBA00003968"/>
    </source>
</evidence>
<dbReference type="CDD" id="cd06223">
    <property type="entry name" value="PRTases_typeI"/>
    <property type="match status" value="1"/>
</dbReference>
<dbReference type="InterPro" id="IPR000836">
    <property type="entry name" value="PRTase_dom"/>
</dbReference>
<dbReference type="GO" id="GO:0006168">
    <property type="term" value="P:adenine salvage"/>
    <property type="evidence" value="ECO:0007669"/>
    <property type="project" value="InterPro"/>
</dbReference>
<dbReference type="Proteomes" id="UP000595221">
    <property type="component" value="Chromosome"/>
</dbReference>
<evidence type="ECO:0000256" key="1">
    <source>
        <dbReference type="ARBA" id="ARBA00000868"/>
    </source>
</evidence>
<dbReference type="InterPro" id="IPR029057">
    <property type="entry name" value="PRTase-like"/>
</dbReference>
<accession>A0A7T4T4P1</accession>
<dbReference type="GO" id="GO:0016208">
    <property type="term" value="F:AMP binding"/>
    <property type="evidence" value="ECO:0007669"/>
    <property type="project" value="TreeGrafter"/>
</dbReference>
<dbReference type="UniPathway" id="UPA00588">
    <property type="reaction ID" value="UER00646"/>
</dbReference>
<sequence length="207" mass="21523">MHDAHPTAAHPEEAPSAQTGAARLIADTCALIPDYPKPGVLFRDLTPVFADGRAFRTVVDALVECFAGTFDAVAGVEARGFLLASAAAYAAGVGVVPVRKQGKLPRQTYAEDYDLEYGSATLEIHRDDLPDGARVLILDDILATGGTLAAAVRLVRRAGYRVAGVGVAMELDGLGGREALVGASALTRTEGAPEPLPADAVRALYTV</sequence>
<proteinExistence type="inferred from homology"/>
<dbReference type="NCBIfam" id="NF002634">
    <property type="entry name" value="PRK02304.1-3"/>
    <property type="match status" value="1"/>
</dbReference>
<evidence type="ECO:0000256" key="7">
    <source>
        <dbReference type="ARBA" id="ARBA00022490"/>
    </source>
</evidence>
<dbReference type="EC" id="2.4.2.7" evidence="6 11"/>
<evidence type="ECO:0000256" key="8">
    <source>
        <dbReference type="ARBA" id="ARBA00022676"/>
    </source>
</evidence>
<dbReference type="RefSeq" id="WP_198490703.1">
    <property type="nucleotide sequence ID" value="NZ_CP066078.1"/>
</dbReference>
<name>A0A7T4T4P1_9MICC</name>
<evidence type="ECO:0000256" key="4">
    <source>
        <dbReference type="ARBA" id="ARBA00004659"/>
    </source>
</evidence>
<reference evidence="13 14" key="1">
    <citation type="submission" date="2020-12" db="EMBL/GenBank/DDBJ databases">
        <title>FDA dAtabase for Regulatory Grade micrObial Sequences (FDA-ARGOS): Supporting development and validation of Infectious Disease Dx tests.</title>
        <authorList>
            <person name="Sproer C."/>
            <person name="Gronow S."/>
            <person name="Severitt S."/>
            <person name="Schroder I."/>
            <person name="Tallon L."/>
            <person name="Sadzewicz L."/>
            <person name="Zhao X."/>
            <person name="Boylan J."/>
            <person name="Ott S."/>
            <person name="Bowen H."/>
            <person name="Vavikolanu K."/>
            <person name="Mehta A."/>
            <person name="Aluvathingal J."/>
            <person name="Nadendla S."/>
            <person name="Lowell S."/>
            <person name="Myers T."/>
            <person name="Yan Y."/>
            <person name="Sichtig H."/>
        </authorList>
    </citation>
    <scope>NUCLEOTIDE SEQUENCE [LARGE SCALE GENOMIC DNA]</scope>
    <source>
        <strain evidence="13 14">FDAARGOS_1001</strain>
    </source>
</reference>
<dbReference type="GO" id="GO:0005737">
    <property type="term" value="C:cytoplasm"/>
    <property type="evidence" value="ECO:0007669"/>
    <property type="project" value="UniProtKB-SubCell"/>
</dbReference>
<dbReference type="GO" id="GO:0044209">
    <property type="term" value="P:AMP salvage"/>
    <property type="evidence" value="ECO:0007669"/>
    <property type="project" value="UniProtKB-UniRule"/>
</dbReference>